<reference evidence="2" key="1">
    <citation type="journal article" date="2023" name="Science">
        <title>Genome structures resolve the early diversification of teleost fishes.</title>
        <authorList>
            <person name="Parey E."/>
            <person name="Louis A."/>
            <person name="Montfort J."/>
            <person name="Bouchez O."/>
            <person name="Roques C."/>
            <person name="Iampietro C."/>
            <person name="Lluch J."/>
            <person name="Castinel A."/>
            <person name="Donnadieu C."/>
            <person name="Desvignes T."/>
            <person name="Floi Bucao C."/>
            <person name="Jouanno E."/>
            <person name="Wen M."/>
            <person name="Mejri S."/>
            <person name="Dirks R."/>
            <person name="Jansen H."/>
            <person name="Henkel C."/>
            <person name="Chen W.J."/>
            <person name="Zahm M."/>
            <person name="Cabau C."/>
            <person name="Klopp C."/>
            <person name="Thompson A.W."/>
            <person name="Robinson-Rechavi M."/>
            <person name="Braasch I."/>
            <person name="Lecointre G."/>
            <person name="Bobe J."/>
            <person name="Postlethwait J.H."/>
            <person name="Berthelot C."/>
            <person name="Roest Crollius H."/>
            <person name="Guiguen Y."/>
        </authorList>
    </citation>
    <scope>NUCLEOTIDE SEQUENCE</scope>
    <source>
        <strain evidence="2">WJC10195</strain>
    </source>
</reference>
<name>A0A9Q1E6R7_SYNKA</name>
<evidence type="ECO:0000313" key="3">
    <source>
        <dbReference type="Proteomes" id="UP001152622"/>
    </source>
</evidence>
<accession>A0A9Q1E6R7</accession>
<gene>
    <name evidence="2" type="ORF">SKAU_G00422000</name>
</gene>
<organism evidence="2 3">
    <name type="scientific">Synaphobranchus kaupii</name>
    <name type="common">Kaup's arrowtooth eel</name>
    <dbReference type="NCBI Taxonomy" id="118154"/>
    <lineage>
        <taxon>Eukaryota</taxon>
        <taxon>Metazoa</taxon>
        <taxon>Chordata</taxon>
        <taxon>Craniata</taxon>
        <taxon>Vertebrata</taxon>
        <taxon>Euteleostomi</taxon>
        <taxon>Actinopterygii</taxon>
        <taxon>Neopterygii</taxon>
        <taxon>Teleostei</taxon>
        <taxon>Anguilliformes</taxon>
        <taxon>Synaphobranchidae</taxon>
        <taxon>Synaphobranchus</taxon>
    </lineage>
</organism>
<keyword evidence="3" id="KW-1185">Reference proteome</keyword>
<dbReference type="EMBL" id="JAINUF010000024">
    <property type="protein sequence ID" value="KAJ8333304.1"/>
    <property type="molecule type" value="Genomic_DNA"/>
</dbReference>
<dbReference type="AlphaFoldDB" id="A0A9Q1E6R7"/>
<proteinExistence type="predicted"/>
<comment type="caution">
    <text evidence="2">The sequence shown here is derived from an EMBL/GenBank/DDBJ whole genome shotgun (WGS) entry which is preliminary data.</text>
</comment>
<feature type="region of interest" description="Disordered" evidence="1">
    <location>
        <begin position="83"/>
        <end position="106"/>
    </location>
</feature>
<feature type="region of interest" description="Disordered" evidence="1">
    <location>
        <begin position="123"/>
        <end position="142"/>
    </location>
</feature>
<protein>
    <submittedName>
        <fullName evidence="2">Uncharacterized protein</fullName>
    </submittedName>
</protein>
<evidence type="ECO:0000313" key="2">
    <source>
        <dbReference type="EMBL" id="KAJ8333304.1"/>
    </source>
</evidence>
<sequence length="142" mass="15385">MSSSLWKSIASACRWQLSAPDGLCVPPTPGPPPVRIPAADPLSAHLTLKHKQLLWKKSAVLKKHTRRALPPFSPNRGMIFRADPATVPCPRTAPDSPVPKATTYREPSWRAANERTGWGVACPAPNDRPDSCTDSSGLFPLT</sequence>
<dbReference type="Proteomes" id="UP001152622">
    <property type="component" value="Chromosome 24"/>
</dbReference>
<evidence type="ECO:0000256" key="1">
    <source>
        <dbReference type="SAM" id="MobiDB-lite"/>
    </source>
</evidence>